<protein>
    <submittedName>
        <fullName evidence="2">Putative small lipoprotein YifL</fullName>
    </submittedName>
</protein>
<comment type="caution">
    <text evidence="2">The sequence shown here is derived from an EMBL/GenBank/DDBJ whole genome shotgun (WGS) entry which is preliminary data.</text>
</comment>
<dbReference type="AlphaFoldDB" id="A0A840YN43"/>
<feature type="compositionally biased region" description="Basic and acidic residues" evidence="1">
    <location>
        <begin position="56"/>
        <end position="72"/>
    </location>
</feature>
<reference evidence="2 3" key="1">
    <citation type="submission" date="2020-08" db="EMBL/GenBank/DDBJ databases">
        <title>Genomic Encyclopedia of Type Strains, Phase IV (KMG-IV): sequencing the most valuable type-strain genomes for metagenomic binning, comparative biology and taxonomic classification.</title>
        <authorList>
            <person name="Goeker M."/>
        </authorList>
    </citation>
    <scope>NUCLEOTIDE SEQUENCE [LARGE SCALE GENOMIC DNA]</scope>
    <source>
        <strain evidence="2 3">DSM 26736</strain>
    </source>
</reference>
<dbReference type="Proteomes" id="UP000527143">
    <property type="component" value="Unassembled WGS sequence"/>
</dbReference>
<keyword evidence="3" id="KW-1185">Reference proteome</keyword>
<gene>
    <name evidence="2" type="ORF">FHT02_002481</name>
</gene>
<keyword evidence="2" id="KW-0449">Lipoprotein</keyword>
<sequence length="79" mass="8303">MKQLLLVAMSAALAGCGARGDLKPAEGQALPPPPYGATATPTPADLLQPAPLTRPARSDELIQSSERRRSDEFDLPPPN</sequence>
<evidence type="ECO:0000313" key="2">
    <source>
        <dbReference type="EMBL" id="MBB5711240.1"/>
    </source>
</evidence>
<organism evidence="2 3">
    <name type="scientific">Sphingomonas xinjiangensis</name>
    <dbReference type="NCBI Taxonomy" id="643568"/>
    <lineage>
        <taxon>Bacteria</taxon>
        <taxon>Pseudomonadati</taxon>
        <taxon>Pseudomonadota</taxon>
        <taxon>Alphaproteobacteria</taxon>
        <taxon>Sphingomonadales</taxon>
        <taxon>Sphingomonadaceae</taxon>
        <taxon>Sphingomonas</taxon>
    </lineage>
</organism>
<dbReference type="RefSeq" id="WP_184087879.1">
    <property type="nucleotide sequence ID" value="NZ_JACIJF010000006.1"/>
</dbReference>
<dbReference type="EMBL" id="JACIJF010000006">
    <property type="protein sequence ID" value="MBB5711240.1"/>
    <property type="molecule type" value="Genomic_DNA"/>
</dbReference>
<proteinExistence type="predicted"/>
<dbReference type="PROSITE" id="PS51257">
    <property type="entry name" value="PROKAR_LIPOPROTEIN"/>
    <property type="match status" value="1"/>
</dbReference>
<feature type="region of interest" description="Disordered" evidence="1">
    <location>
        <begin position="18"/>
        <end position="79"/>
    </location>
</feature>
<accession>A0A840YN43</accession>
<evidence type="ECO:0000256" key="1">
    <source>
        <dbReference type="SAM" id="MobiDB-lite"/>
    </source>
</evidence>
<name>A0A840YN43_9SPHN</name>
<evidence type="ECO:0000313" key="3">
    <source>
        <dbReference type="Proteomes" id="UP000527143"/>
    </source>
</evidence>